<dbReference type="Pfam" id="PF10539">
    <property type="entry name" value="Dev_Cell_Death"/>
    <property type="match status" value="1"/>
</dbReference>
<dbReference type="InterPro" id="IPR013989">
    <property type="entry name" value="Dev_and_cell_death_domain"/>
</dbReference>
<sequence length="387" mass="43344">MGKKREKNWARCNDAIVIVPDKKIKKLQDEQKAKASDALVSAQVLPAECLNASTSAAPSKDVVKVAVGKEDRGVDDGYAGFIYSAQVPPAGCLKASTSAAPSKDGVKVVVGKEDRGVDDGYAGFIFMCNDKTKPECYRYGVFGLPAGNKEVVEKIKPGAKLFLFDFQLKLLYGIYEASTAGKLNWEPAAFGGNFPAQVRFRIHKDCLPLPESSFKNAIEHNYRGSKFLPELSSQQVRANKLLYFFATRSYIISDTCYHRYERPPTITEDEHLRYPLRREIFGGYYNPYTMYTASSHSISVEQSHSSPSRRAASFDRNTITEDEHLQYPLRRENFGGYYNSYTMYTASSHSVGMEQSHSSPSRRAASFDRNMPVSSYYTFEGAARINR</sequence>
<dbReference type="AlphaFoldDB" id="A0AAF0X1G4"/>
<name>A0AAF0X1G4_DAUCS</name>
<dbReference type="PROSITE" id="PS51222">
    <property type="entry name" value="DCD"/>
    <property type="match status" value="1"/>
</dbReference>
<keyword evidence="3" id="KW-1185">Reference proteome</keyword>
<evidence type="ECO:0000259" key="1">
    <source>
        <dbReference type="PROSITE" id="PS51222"/>
    </source>
</evidence>
<dbReference type="PANTHER" id="PTHR46444">
    <property type="entry name" value="DCD (DEVELOPMENT AND CELL DEATH) DOMAIN PROTEIN-RELATED"/>
    <property type="match status" value="1"/>
</dbReference>
<feature type="domain" description="DCD" evidence="1">
    <location>
        <begin position="119"/>
        <end position="245"/>
    </location>
</feature>
<evidence type="ECO:0000313" key="3">
    <source>
        <dbReference type="Proteomes" id="UP000077755"/>
    </source>
</evidence>
<proteinExistence type="predicted"/>
<dbReference type="SMART" id="SM00767">
    <property type="entry name" value="DCD"/>
    <property type="match status" value="1"/>
</dbReference>
<organism evidence="2 3">
    <name type="scientific">Daucus carota subsp. sativus</name>
    <name type="common">Carrot</name>
    <dbReference type="NCBI Taxonomy" id="79200"/>
    <lineage>
        <taxon>Eukaryota</taxon>
        <taxon>Viridiplantae</taxon>
        <taxon>Streptophyta</taxon>
        <taxon>Embryophyta</taxon>
        <taxon>Tracheophyta</taxon>
        <taxon>Spermatophyta</taxon>
        <taxon>Magnoliopsida</taxon>
        <taxon>eudicotyledons</taxon>
        <taxon>Gunneridae</taxon>
        <taxon>Pentapetalae</taxon>
        <taxon>asterids</taxon>
        <taxon>campanulids</taxon>
        <taxon>Apiales</taxon>
        <taxon>Apiaceae</taxon>
        <taxon>Apioideae</taxon>
        <taxon>Scandiceae</taxon>
        <taxon>Daucinae</taxon>
        <taxon>Daucus</taxon>
        <taxon>Daucus sect. Daucus</taxon>
    </lineage>
</organism>
<gene>
    <name evidence="2" type="ORF">DCAR_0518697</name>
</gene>
<accession>A0AAF0X1G4</accession>
<dbReference type="PANTHER" id="PTHR46444:SF19">
    <property type="entry name" value="OS02G0745600 PROTEIN"/>
    <property type="match status" value="1"/>
</dbReference>
<reference evidence="2" key="2">
    <citation type="submission" date="2022-03" db="EMBL/GenBank/DDBJ databases">
        <title>Draft title - Genomic analysis of global carrot germplasm unveils the trajectory of domestication and the origin of high carotenoid orange carrot.</title>
        <authorList>
            <person name="Iorizzo M."/>
            <person name="Ellison S."/>
            <person name="Senalik D."/>
            <person name="Macko-Podgorni A."/>
            <person name="Grzebelus D."/>
            <person name="Bostan H."/>
            <person name="Rolling W."/>
            <person name="Curaba J."/>
            <person name="Simon P."/>
        </authorList>
    </citation>
    <scope>NUCLEOTIDE SEQUENCE</scope>
    <source>
        <tissue evidence="2">Leaf</tissue>
    </source>
</reference>
<dbReference type="EMBL" id="CP093347">
    <property type="protein sequence ID" value="WOG99349.1"/>
    <property type="molecule type" value="Genomic_DNA"/>
</dbReference>
<evidence type="ECO:0000313" key="2">
    <source>
        <dbReference type="EMBL" id="WOG99349.1"/>
    </source>
</evidence>
<reference evidence="2" key="1">
    <citation type="journal article" date="2016" name="Nat. Genet.">
        <title>A high-quality carrot genome assembly provides new insights into carotenoid accumulation and asterid genome evolution.</title>
        <authorList>
            <person name="Iorizzo M."/>
            <person name="Ellison S."/>
            <person name="Senalik D."/>
            <person name="Zeng P."/>
            <person name="Satapoomin P."/>
            <person name="Huang J."/>
            <person name="Bowman M."/>
            <person name="Iovene M."/>
            <person name="Sanseverino W."/>
            <person name="Cavagnaro P."/>
            <person name="Yildiz M."/>
            <person name="Macko-Podgorni A."/>
            <person name="Moranska E."/>
            <person name="Grzebelus E."/>
            <person name="Grzebelus D."/>
            <person name="Ashrafi H."/>
            <person name="Zheng Z."/>
            <person name="Cheng S."/>
            <person name="Spooner D."/>
            <person name="Van Deynze A."/>
            <person name="Simon P."/>
        </authorList>
    </citation>
    <scope>NUCLEOTIDE SEQUENCE</scope>
    <source>
        <tissue evidence="2">Leaf</tissue>
    </source>
</reference>
<dbReference type="Proteomes" id="UP000077755">
    <property type="component" value="Chromosome 5"/>
</dbReference>
<protein>
    <recommendedName>
        <fullName evidence="1">DCD domain-containing protein</fullName>
    </recommendedName>
</protein>